<dbReference type="AlphaFoldDB" id="A0A517T2V2"/>
<comment type="subcellular location">
    <subcellularLocation>
        <location evidence="5">Cell membrane</location>
        <topology evidence="5">Multi-pass membrane protein</topology>
    </subcellularLocation>
    <subcellularLocation>
        <location evidence="1">Membrane</location>
        <topology evidence="1">Multi-pass membrane protein</topology>
    </subcellularLocation>
</comment>
<protein>
    <recommendedName>
        <fullName evidence="5">Probable membrane transporter protein</fullName>
    </recommendedName>
</protein>
<keyword evidence="3 5" id="KW-1133">Transmembrane helix</keyword>
<feature type="transmembrane region" description="Helical" evidence="5">
    <location>
        <begin position="69"/>
        <end position="89"/>
    </location>
</feature>
<evidence type="ECO:0000256" key="4">
    <source>
        <dbReference type="ARBA" id="ARBA00023136"/>
    </source>
</evidence>
<keyword evidence="4 5" id="KW-0472">Membrane</keyword>
<proteinExistence type="inferred from homology"/>
<evidence type="ECO:0000256" key="3">
    <source>
        <dbReference type="ARBA" id="ARBA00022989"/>
    </source>
</evidence>
<feature type="transmembrane region" description="Helical" evidence="5">
    <location>
        <begin position="211"/>
        <end position="233"/>
    </location>
</feature>
<dbReference type="GO" id="GO:0005886">
    <property type="term" value="C:plasma membrane"/>
    <property type="evidence" value="ECO:0007669"/>
    <property type="project" value="UniProtKB-SubCell"/>
</dbReference>
<dbReference type="RefSeq" id="WP_145277656.1">
    <property type="nucleotide sequence ID" value="NZ_CP036272.1"/>
</dbReference>
<feature type="compositionally biased region" description="Polar residues" evidence="6">
    <location>
        <begin position="144"/>
        <end position="154"/>
    </location>
</feature>
<feature type="transmembrane region" description="Helical" evidence="5">
    <location>
        <begin position="96"/>
        <end position="114"/>
    </location>
</feature>
<keyword evidence="5" id="KW-1003">Cell membrane</keyword>
<comment type="similarity">
    <text evidence="5">Belongs to the 4-toluene sulfonate uptake permease (TSUP) (TC 2.A.102) family.</text>
</comment>
<evidence type="ECO:0000256" key="1">
    <source>
        <dbReference type="ARBA" id="ARBA00004141"/>
    </source>
</evidence>
<evidence type="ECO:0000313" key="7">
    <source>
        <dbReference type="EMBL" id="QDT62713.1"/>
    </source>
</evidence>
<keyword evidence="8" id="KW-1185">Reference proteome</keyword>
<dbReference type="Proteomes" id="UP000315003">
    <property type="component" value="Chromosome"/>
</dbReference>
<feature type="transmembrane region" description="Helical" evidence="5">
    <location>
        <begin position="45"/>
        <end position="63"/>
    </location>
</feature>
<evidence type="ECO:0000256" key="2">
    <source>
        <dbReference type="ARBA" id="ARBA00022692"/>
    </source>
</evidence>
<feature type="transmembrane region" description="Helical" evidence="5">
    <location>
        <begin position="271"/>
        <end position="289"/>
    </location>
</feature>
<reference evidence="7 8" key="1">
    <citation type="submission" date="2019-02" db="EMBL/GenBank/DDBJ databases">
        <title>Deep-cultivation of Planctomycetes and their phenomic and genomic characterization uncovers novel biology.</title>
        <authorList>
            <person name="Wiegand S."/>
            <person name="Jogler M."/>
            <person name="Boedeker C."/>
            <person name="Pinto D."/>
            <person name="Vollmers J."/>
            <person name="Rivas-Marin E."/>
            <person name="Kohn T."/>
            <person name="Peeters S.H."/>
            <person name="Heuer A."/>
            <person name="Rast P."/>
            <person name="Oberbeckmann S."/>
            <person name="Bunk B."/>
            <person name="Jeske O."/>
            <person name="Meyerdierks A."/>
            <person name="Storesund J.E."/>
            <person name="Kallscheuer N."/>
            <person name="Luecker S."/>
            <person name="Lage O.M."/>
            <person name="Pohl T."/>
            <person name="Merkel B.J."/>
            <person name="Hornburger P."/>
            <person name="Mueller R.-W."/>
            <person name="Bruemmer F."/>
            <person name="Labrenz M."/>
            <person name="Spormann A.M."/>
            <person name="Op den Camp H."/>
            <person name="Overmann J."/>
            <person name="Amann R."/>
            <person name="Jetten M.S.M."/>
            <person name="Mascher T."/>
            <person name="Medema M.H."/>
            <person name="Devos D.P."/>
            <person name="Kaster A.-K."/>
            <person name="Ovreas L."/>
            <person name="Rohde M."/>
            <person name="Galperin M.Y."/>
            <person name="Jogler C."/>
        </authorList>
    </citation>
    <scope>NUCLEOTIDE SEQUENCE [LARGE SCALE GENOMIC DNA]</scope>
    <source>
        <strain evidence="7 8">SV_7m_r</strain>
    </source>
</reference>
<keyword evidence="2 5" id="KW-0812">Transmembrane</keyword>
<feature type="region of interest" description="Disordered" evidence="6">
    <location>
        <begin position="122"/>
        <end position="154"/>
    </location>
</feature>
<dbReference type="InterPro" id="IPR051598">
    <property type="entry name" value="TSUP/Inactive_protease-like"/>
</dbReference>
<feature type="transmembrane region" description="Helical" evidence="5">
    <location>
        <begin position="171"/>
        <end position="204"/>
    </location>
</feature>
<dbReference type="PANTHER" id="PTHR43701:SF2">
    <property type="entry name" value="MEMBRANE TRANSPORTER PROTEIN YJNA-RELATED"/>
    <property type="match status" value="1"/>
</dbReference>
<accession>A0A517T2V2</accession>
<evidence type="ECO:0000313" key="8">
    <source>
        <dbReference type="Proteomes" id="UP000315003"/>
    </source>
</evidence>
<name>A0A517T2V2_9BACT</name>
<evidence type="ECO:0000256" key="5">
    <source>
        <dbReference type="RuleBase" id="RU363041"/>
    </source>
</evidence>
<dbReference type="EMBL" id="CP036272">
    <property type="protein sequence ID" value="QDT62713.1"/>
    <property type="molecule type" value="Genomic_DNA"/>
</dbReference>
<dbReference type="Pfam" id="PF01925">
    <property type="entry name" value="TauE"/>
    <property type="match status" value="1"/>
</dbReference>
<dbReference type="InterPro" id="IPR002781">
    <property type="entry name" value="TM_pro_TauE-like"/>
</dbReference>
<sequence length="299" mass="30682">MFSLAIIFGAIIGFALGLTGGGGGVFAVPLLVYGMSFAPREAVGVSLAAVGGTALLGVAPRLIRGEVELRTGVLFAVAGMLGAPLGTSISGMISETLLLMLFGLLMFVVAWRMWAKTRNATGDKQGAGNTDLGVKGTSKESSDSENTLPQCKQPTCQRDEAGELKLTSKCAVMLAAVGFLTGVLSGMFGVGGGFVIVPALVLFSGMKIHQAIATSLLVIVLVSISGVTSYVAAGHSLPWKIAALFLLGGFFGIWVGGRLSTHFKGPTLQKVFAGGVVFTAAFVFSKTILSTSLNLTNGD</sequence>
<organism evidence="7 8">
    <name type="scientific">Stieleria bergensis</name>
    <dbReference type="NCBI Taxonomy" id="2528025"/>
    <lineage>
        <taxon>Bacteria</taxon>
        <taxon>Pseudomonadati</taxon>
        <taxon>Planctomycetota</taxon>
        <taxon>Planctomycetia</taxon>
        <taxon>Pirellulales</taxon>
        <taxon>Pirellulaceae</taxon>
        <taxon>Stieleria</taxon>
    </lineage>
</organism>
<feature type="transmembrane region" description="Helical" evidence="5">
    <location>
        <begin position="239"/>
        <end position="259"/>
    </location>
</feature>
<evidence type="ECO:0000256" key="6">
    <source>
        <dbReference type="SAM" id="MobiDB-lite"/>
    </source>
</evidence>
<feature type="transmembrane region" description="Helical" evidence="5">
    <location>
        <begin position="6"/>
        <end position="33"/>
    </location>
</feature>
<gene>
    <name evidence="7" type="ORF">SV7mr_52640</name>
</gene>
<dbReference type="OrthoDB" id="260143at2"/>
<dbReference type="PANTHER" id="PTHR43701">
    <property type="entry name" value="MEMBRANE TRANSPORTER PROTEIN MJ0441-RELATED"/>
    <property type="match status" value="1"/>
</dbReference>